<reference evidence="9 10" key="1">
    <citation type="submission" date="2016-03" db="EMBL/GenBank/DDBJ databases">
        <title>Draft genome sequence of Paenibacillus glacialis DSM 22343.</title>
        <authorList>
            <person name="Shin S.-K."/>
            <person name="Yi H."/>
        </authorList>
    </citation>
    <scope>NUCLEOTIDE SEQUENCE [LARGE SCALE GENOMIC DNA]</scope>
    <source>
        <strain evidence="9 10">DSM 22343</strain>
    </source>
</reference>
<keyword evidence="4 6" id="KW-1133">Transmembrane helix</keyword>
<feature type="transmembrane region" description="Helical" evidence="6">
    <location>
        <begin position="742"/>
        <end position="764"/>
    </location>
</feature>
<evidence type="ECO:0000259" key="7">
    <source>
        <dbReference type="Pfam" id="PF02687"/>
    </source>
</evidence>
<dbReference type="InterPro" id="IPR025857">
    <property type="entry name" value="MacB_PCD"/>
</dbReference>
<feature type="transmembrane region" description="Helical" evidence="6">
    <location>
        <begin position="784"/>
        <end position="803"/>
    </location>
</feature>
<keyword evidence="3 6" id="KW-0812">Transmembrane</keyword>
<evidence type="ECO:0000259" key="8">
    <source>
        <dbReference type="Pfam" id="PF12704"/>
    </source>
</evidence>
<evidence type="ECO:0000313" key="9">
    <source>
        <dbReference type="EMBL" id="OAB36032.1"/>
    </source>
</evidence>
<keyword evidence="2" id="KW-1003">Cell membrane</keyword>
<feature type="transmembrane region" description="Helical" evidence="6">
    <location>
        <begin position="687"/>
        <end position="709"/>
    </location>
</feature>
<protein>
    <recommendedName>
        <fullName evidence="11">ABC transporter permease</fullName>
    </recommendedName>
</protein>
<name>A0A168FB12_9BACL</name>
<sequence>MKKTYIKTITREIKQSFGRFVAIFAIVALGVGFLAGLLATTPDMQASVDKYYDDSQMADINIKATMGLTDTDVEAILAMDEVEEVMPAYVTDSLMETNHNEVLATRIYGLPLEKLNDNENGFVNRLKLIDGRMPQAKNEALVERKGNFLSEIKLGSTMSVSEENDNYGNVGDTYNTTEYTVVGIVSNPLYLSMEPESSKIGNGRIGAMMYVDESNYKLGAYTDLYITASGVSDLNTFKEEYDTEIDGIVTKLETLGLSQSKETQKWYVLNRNSNVSYVSFATNAEKVAAIATVFPIFFFLVAALVSLTTMTRMVEEERTQIGTLKALGYGKGTIMFKYMVYCGLATVLGSIAGLLVGFQVLPSVLWNAYASGYHLPTFIANFSWGLAFIASILAIVCTMVATIWACYHVLKEKPSRLMLPRSPKAGKRIFLERIPFIWSRMKFTHKATARNLIRYKKHFFMTVTGIAGCTALIVTGFGLRDSVGSIANTQFNEIIQYDLLIELNGNDHLDTVMSSFLNDTKKIDDYTEISNQTGHAKRDGESFISTIYVPKEPDTFKEFVNLRDRQSGKSIVTDKSSVIVTEMLADALDIQEGDTFSLENADGETGKFVLSGIAENYVGSYIYINQADYTSAFSKEPSYNAVMVNTFITDDSKQDEALTKLLTSDMVSSAVFVSQTKKSYDNLLSSINYVVFALIMAAGGLAIVVIYNLTNINISERRKELATLKVLGFHNKEVGWYIFREISILSIIGTIVGLVLGGALHGFVVRTAERTDLMFGRSISVTSLIASAVITMVFSFIVQLILYRKLKKIEMVDSMKASD</sequence>
<dbReference type="Proteomes" id="UP000076967">
    <property type="component" value="Unassembled WGS sequence"/>
</dbReference>
<feature type="domain" description="ABC3 transporter permease C-terminal" evidence="7">
    <location>
        <begin position="293"/>
        <end position="414"/>
    </location>
</feature>
<organism evidence="9 10">
    <name type="scientific">Paenibacillus glacialis</name>
    <dbReference type="NCBI Taxonomy" id="494026"/>
    <lineage>
        <taxon>Bacteria</taxon>
        <taxon>Bacillati</taxon>
        <taxon>Bacillota</taxon>
        <taxon>Bacilli</taxon>
        <taxon>Bacillales</taxon>
        <taxon>Paenibacillaceae</taxon>
        <taxon>Paenibacillus</taxon>
    </lineage>
</organism>
<dbReference type="Pfam" id="PF12704">
    <property type="entry name" value="MacB_PCD"/>
    <property type="match status" value="1"/>
</dbReference>
<evidence type="ECO:0000256" key="4">
    <source>
        <dbReference type="ARBA" id="ARBA00022989"/>
    </source>
</evidence>
<feature type="domain" description="ABC3 transporter permease C-terminal" evidence="7">
    <location>
        <begin position="699"/>
        <end position="809"/>
    </location>
</feature>
<gene>
    <name evidence="9" type="ORF">PGLA_21680</name>
</gene>
<dbReference type="EMBL" id="LVJH01000058">
    <property type="protein sequence ID" value="OAB36032.1"/>
    <property type="molecule type" value="Genomic_DNA"/>
</dbReference>
<comment type="caution">
    <text evidence="9">The sequence shown here is derived from an EMBL/GenBank/DDBJ whole genome shotgun (WGS) entry which is preliminary data.</text>
</comment>
<evidence type="ECO:0000256" key="3">
    <source>
        <dbReference type="ARBA" id="ARBA00022692"/>
    </source>
</evidence>
<dbReference type="PANTHER" id="PTHR30287:SF1">
    <property type="entry name" value="INNER MEMBRANE PROTEIN"/>
    <property type="match status" value="1"/>
</dbReference>
<feature type="transmembrane region" description="Helical" evidence="6">
    <location>
        <begin position="459"/>
        <end position="479"/>
    </location>
</feature>
<accession>A0A168FB12</accession>
<feature type="transmembrane region" description="Helical" evidence="6">
    <location>
        <begin position="20"/>
        <end position="39"/>
    </location>
</feature>
<dbReference type="RefSeq" id="WP_211269600.1">
    <property type="nucleotide sequence ID" value="NZ_LVJH01000058.1"/>
</dbReference>
<keyword evidence="10" id="KW-1185">Reference proteome</keyword>
<feature type="domain" description="MacB-like periplasmic core" evidence="8">
    <location>
        <begin position="26"/>
        <end position="239"/>
    </location>
</feature>
<comment type="subcellular location">
    <subcellularLocation>
        <location evidence="1">Cell membrane</location>
        <topology evidence="1">Multi-pass membrane protein</topology>
    </subcellularLocation>
</comment>
<dbReference type="GO" id="GO:0005886">
    <property type="term" value="C:plasma membrane"/>
    <property type="evidence" value="ECO:0007669"/>
    <property type="project" value="UniProtKB-SubCell"/>
</dbReference>
<feature type="transmembrane region" description="Helical" evidence="6">
    <location>
        <begin position="382"/>
        <end position="410"/>
    </location>
</feature>
<dbReference type="PANTHER" id="PTHR30287">
    <property type="entry name" value="MEMBRANE COMPONENT OF PREDICTED ABC SUPERFAMILY METABOLITE UPTAKE TRANSPORTER"/>
    <property type="match status" value="1"/>
</dbReference>
<evidence type="ECO:0000256" key="2">
    <source>
        <dbReference type="ARBA" id="ARBA00022475"/>
    </source>
</evidence>
<feature type="transmembrane region" description="Helical" evidence="6">
    <location>
        <begin position="287"/>
        <end position="308"/>
    </location>
</feature>
<evidence type="ECO:0000256" key="6">
    <source>
        <dbReference type="SAM" id="Phobius"/>
    </source>
</evidence>
<feature type="transmembrane region" description="Helical" evidence="6">
    <location>
        <begin position="338"/>
        <end position="362"/>
    </location>
</feature>
<dbReference type="Pfam" id="PF02687">
    <property type="entry name" value="FtsX"/>
    <property type="match status" value="2"/>
</dbReference>
<dbReference type="InterPro" id="IPR003838">
    <property type="entry name" value="ABC3_permease_C"/>
</dbReference>
<dbReference type="InterPro" id="IPR038766">
    <property type="entry name" value="Membrane_comp_ABC_pdt"/>
</dbReference>
<evidence type="ECO:0000256" key="5">
    <source>
        <dbReference type="ARBA" id="ARBA00023136"/>
    </source>
</evidence>
<evidence type="ECO:0000313" key="10">
    <source>
        <dbReference type="Proteomes" id="UP000076967"/>
    </source>
</evidence>
<evidence type="ECO:0000256" key="1">
    <source>
        <dbReference type="ARBA" id="ARBA00004651"/>
    </source>
</evidence>
<dbReference type="AlphaFoldDB" id="A0A168FB12"/>
<evidence type="ECO:0008006" key="11">
    <source>
        <dbReference type="Google" id="ProtNLM"/>
    </source>
</evidence>
<proteinExistence type="predicted"/>
<keyword evidence="5 6" id="KW-0472">Membrane</keyword>
<dbReference type="STRING" id="494026.PGLA_21680"/>